<evidence type="ECO:0000256" key="1">
    <source>
        <dbReference type="ARBA" id="ARBA00006096"/>
    </source>
</evidence>
<sequence length="476" mass="49916">MKRLLLLATLLIASPAVAQDSLRRDVDTALATAPAGTRFGLLVVDDSGKEIVAIDPDKRFIPASNTKIFTTATAYASLGDLTHPDAAAGTRVRIEQGDAVLQGRGDARLSAAPDCTTDCLATLADAVAAKTRRVHDVVGDDSWFPDERWSPGMSWNNIPTRSGTGISALTLDDNEIALTVTPGTLGMPPRVTMPAYYALENRAVTVASGKTDIAFDRVPNGTVLRLTGTIAVGAAPDKERIGVDDPAHYAAWTFRTMLRARGVTVTGAVTTRHRSLDASDDPAKRGAAPPAHPPEAPALAALLPGPLAEDVRITNKVSQNLHAELLLRRVGHIAGSGSIADGQAVLRRVMATAGVPRAAFDFSDGSGMSTYNRIAPRAAVLLLRWITAQPWGAAWRETLPVGGLDGTLARRFGGTTLDRKLFAKTGSLNATAALSGWMIAKSGRTLTFSILANDIPDGGSATKAMDAALVVIADAN</sequence>
<feature type="signal peptide" evidence="4">
    <location>
        <begin position="1"/>
        <end position="18"/>
    </location>
</feature>
<gene>
    <name evidence="5" type="primary">dacB</name>
    <name evidence="5" type="ORF">Q5H94_19645</name>
</gene>
<feature type="compositionally biased region" description="Basic and acidic residues" evidence="3">
    <location>
        <begin position="274"/>
        <end position="284"/>
    </location>
</feature>
<keyword evidence="5" id="KW-0645">Protease</keyword>
<dbReference type="RefSeq" id="WP_304562948.1">
    <property type="nucleotide sequence ID" value="NZ_JAUQSZ010000017.1"/>
</dbReference>
<comment type="similarity">
    <text evidence="1">Belongs to the peptidase S13 family.</text>
</comment>
<accession>A0ABT9A3Y4</accession>
<dbReference type="SUPFAM" id="SSF56601">
    <property type="entry name" value="beta-lactamase/transpeptidase-like"/>
    <property type="match status" value="1"/>
</dbReference>
<dbReference type="PRINTS" id="PR00922">
    <property type="entry name" value="DADACBPTASE3"/>
</dbReference>
<dbReference type="Pfam" id="PF02113">
    <property type="entry name" value="Peptidase_S13"/>
    <property type="match status" value="1"/>
</dbReference>
<protein>
    <submittedName>
        <fullName evidence="5">D-alanyl-D-alanine carboxypeptidase/D-alanyl-D-alanine-endopeptidase</fullName>
        <ecNumber evidence="5">3.4.16.4</ecNumber>
    </submittedName>
</protein>
<name>A0ABT9A3Y4_9SPHN</name>
<evidence type="ECO:0000313" key="6">
    <source>
        <dbReference type="Proteomes" id="UP001176468"/>
    </source>
</evidence>
<dbReference type="Proteomes" id="UP001176468">
    <property type="component" value="Unassembled WGS sequence"/>
</dbReference>
<organism evidence="5 6">
    <name type="scientific">Sphingomonas immobilis</name>
    <dbReference type="NCBI Taxonomy" id="3063997"/>
    <lineage>
        <taxon>Bacteria</taxon>
        <taxon>Pseudomonadati</taxon>
        <taxon>Pseudomonadota</taxon>
        <taxon>Alphaproteobacteria</taxon>
        <taxon>Sphingomonadales</taxon>
        <taxon>Sphingomonadaceae</taxon>
        <taxon>Sphingomonas</taxon>
    </lineage>
</organism>
<keyword evidence="6" id="KW-1185">Reference proteome</keyword>
<dbReference type="PANTHER" id="PTHR30023">
    <property type="entry name" value="D-ALANYL-D-ALANINE CARBOXYPEPTIDASE"/>
    <property type="match status" value="1"/>
</dbReference>
<feature type="region of interest" description="Disordered" evidence="3">
    <location>
        <begin position="272"/>
        <end position="297"/>
    </location>
</feature>
<evidence type="ECO:0000256" key="3">
    <source>
        <dbReference type="SAM" id="MobiDB-lite"/>
    </source>
</evidence>
<dbReference type="NCBIfam" id="TIGR00666">
    <property type="entry name" value="PBP4"/>
    <property type="match status" value="1"/>
</dbReference>
<dbReference type="GO" id="GO:0009002">
    <property type="term" value="F:serine-type D-Ala-D-Ala carboxypeptidase activity"/>
    <property type="evidence" value="ECO:0007669"/>
    <property type="project" value="UniProtKB-EC"/>
</dbReference>
<dbReference type="EC" id="3.4.16.4" evidence="5"/>
<dbReference type="InterPro" id="IPR012338">
    <property type="entry name" value="Beta-lactam/transpept-like"/>
</dbReference>
<keyword evidence="4" id="KW-0732">Signal</keyword>
<evidence type="ECO:0000256" key="4">
    <source>
        <dbReference type="SAM" id="SignalP"/>
    </source>
</evidence>
<reference evidence="5" key="1">
    <citation type="submission" date="2023-07" db="EMBL/GenBank/DDBJ databases">
        <authorList>
            <person name="Kim M.K."/>
        </authorList>
    </citation>
    <scope>NUCLEOTIDE SEQUENCE</scope>
    <source>
        <strain evidence="5">CA1-15</strain>
    </source>
</reference>
<feature type="chain" id="PRO_5046784230" evidence="4">
    <location>
        <begin position="19"/>
        <end position="476"/>
    </location>
</feature>
<proteinExistence type="inferred from homology"/>
<dbReference type="EMBL" id="JAUQSZ010000017">
    <property type="protein sequence ID" value="MDO7844554.1"/>
    <property type="molecule type" value="Genomic_DNA"/>
</dbReference>
<dbReference type="PANTHER" id="PTHR30023:SF0">
    <property type="entry name" value="PENICILLIN-SENSITIVE CARBOXYPEPTIDASE A"/>
    <property type="match status" value="1"/>
</dbReference>
<keyword evidence="5" id="KW-0121">Carboxypeptidase</keyword>
<evidence type="ECO:0000256" key="2">
    <source>
        <dbReference type="ARBA" id="ARBA00022801"/>
    </source>
</evidence>
<dbReference type="Gene3D" id="3.40.710.10">
    <property type="entry name" value="DD-peptidase/beta-lactamase superfamily"/>
    <property type="match status" value="2"/>
</dbReference>
<keyword evidence="2 5" id="KW-0378">Hydrolase</keyword>
<evidence type="ECO:0000313" key="5">
    <source>
        <dbReference type="EMBL" id="MDO7844554.1"/>
    </source>
</evidence>
<dbReference type="InterPro" id="IPR000667">
    <property type="entry name" value="Peptidase_S13"/>
</dbReference>
<comment type="caution">
    <text evidence="5">The sequence shown here is derived from an EMBL/GenBank/DDBJ whole genome shotgun (WGS) entry which is preliminary data.</text>
</comment>